<proteinExistence type="predicted"/>
<dbReference type="GO" id="GO:0017168">
    <property type="term" value="F:5-oxoprolinase (ATP-hydrolyzing) activity"/>
    <property type="evidence" value="ECO:0007669"/>
    <property type="project" value="TreeGrafter"/>
</dbReference>
<dbReference type="EMBL" id="CAJMWV010002294">
    <property type="protein sequence ID" value="CAE6459231.1"/>
    <property type="molecule type" value="Genomic_DNA"/>
</dbReference>
<evidence type="ECO:0000313" key="3">
    <source>
        <dbReference type="Proteomes" id="UP000663831"/>
    </source>
</evidence>
<feature type="domain" description="Hydantoinase B/oxoprolinase" evidence="1">
    <location>
        <begin position="9"/>
        <end position="555"/>
    </location>
</feature>
<dbReference type="AlphaFoldDB" id="A0A8H3BL58"/>
<comment type="caution">
    <text evidence="2">The sequence shown here is derived from an EMBL/GenBank/DDBJ whole genome shotgun (WGS) entry which is preliminary data.</text>
</comment>
<dbReference type="InterPro" id="IPR045079">
    <property type="entry name" value="Oxoprolinase-like"/>
</dbReference>
<dbReference type="PANTHER" id="PTHR11365">
    <property type="entry name" value="5-OXOPROLINASE RELATED"/>
    <property type="match status" value="1"/>
</dbReference>
<dbReference type="PANTHER" id="PTHR11365:SF2">
    <property type="entry name" value="5-OXOPROLINASE"/>
    <property type="match status" value="1"/>
</dbReference>
<organism evidence="2 3">
    <name type="scientific">Rhizoctonia solani</name>
    <dbReference type="NCBI Taxonomy" id="456999"/>
    <lineage>
        <taxon>Eukaryota</taxon>
        <taxon>Fungi</taxon>
        <taxon>Dikarya</taxon>
        <taxon>Basidiomycota</taxon>
        <taxon>Agaricomycotina</taxon>
        <taxon>Agaricomycetes</taxon>
        <taxon>Cantharellales</taxon>
        <taxon>Ceratobasidiaceae</taxon>
        <taxon>Rhizoctonia</taxon>
    </lineage>
</organism>
<reference evidence="2" key="1">
    <citation type="submission" date="2021-01" db="EMBL/GenBank/DDBJ databases">
        <authorList>
            <person name="Kaushik A."/>
        </authorList>
    </citation>
    <scope>NUCLEOTIDE SEQUENCE</scope>
    <source>
        <strain evidence="2">AG3-1AP</strain>
    </source>
</reference>
<gene>
    <name evidence="2" type="ORF">RDB_LOCUS74555</name>
</gene>
<dbReference type="GO" id="GO:0006749">
    <property type="term" value="P:glutathione metabolic process"/>
    <property type="evidence" value="ECO:0007669"/>
    <property type="project" value="TreeGrafter"/>
</dbReference>
<name>A0A8H3BL58_9AGAM</name>
<evidence type="ECO:0000313" key="2">
    <source>
        <dbReference type="EMBL" id="CAE6459231.1"/>
    </source>
</evidence>
<dbReference type="InterPro" id="IPR003692">
    <property type="entry name" value="Hydantoinase_B"/>
</dbReference>
<sequence>MPDKNKGPDPITLTLFANRFMGVAEAMGRMLQQTAISTNIKERLDFSCALFAPDGDLVANAPFIPIHLGAMSFAVKYQMKVHGKTLKPGDVLMSNSPSAGGSHLPDITIISPVFDESSGEIIFFTASRGHHADVGGILPGSMPPTSVSIFDEGAEITSFKIVNDGVFDQDGLRELLCEKPAKYPGSSGCRNIRDVESDLKAQVAANHKGIQLIHALIKEYGLQTVHEYMIHIRNNAEQSVRNLLRDFAKKHGNRLEARDYLDDGSPMNLRIEIDEASGSAVFDFEGTGPEIRGNLNAPISVVHSAVIYCMRSMLNVDIPLNAGCLVPIEIKIPDLCFLHPSRTAAVCAGNVLTSQRIVDVVLKAFSACAASQGCTNNLTFGMGGKDKDGKVQQGWGYYETIAGGSGAGPDWHGTSGIHTHITNTRIGDVEILERRYPVLLHEFSLRKGSGGVGEYNGGDGVIRDIEFLHEMQVSILSERRVLHPYGMAGGGPGACGQNIWIKQPREEYDLPALEIENEDERRPRMINIGGKATVLMGRGDHLVIHTPGGGGWGTPKEGGSELKEQCKHIARARNFNSTAVCDNAELRPVLLPNGEMPGPLFPATFRRLRTMGGQGLNDLTVMYQLVDHIPYILDDQQRFASGGLSVPFRAFPETLRDFEELTPRELDRLILRYQLVARKDLPEDIGARRTILARHLGITTYP</sequence>
<dbReference type="GO" id="GO:0005829">
    <property type="term" value="C:cytosol"/>
    <property type="evidence" value="ECO:0007669"/>
    <property type="project" value="TreeGrafter"/>
</dbReference>
<accession>A0A8H3BL58</accession>
<dbReference type="Proteomes" id="UP000663831">
    <property type="component" value="Unassembled WGS sequence"/>
</dbReference>
<protein>
    <recommendedName>
        <fullName evidence="1">Hydantoinase B/oxoprolinase domain-containing protein</fullName>
    </recommendedName>
</protein>
<dbReference type="Pfam" id="PF02538">
    <property type="entry name" value="Hydantoinase_B"/>
    <property type="match status" value="1"/>
</dbReference>
<evidence type="ECO:0000259" key="1">
    <source>
        <dbReference type="Pfam" id="PF02538"/>
    </source>
</evidence>